<dbReference type="Proteomes" id="UP000199569">
    <property type="component" value="Unassembled WGS sequence"/>
</dbReference>
<evidence type="ECO:0000313" key="7">
    <source>
        <dbReference type="EMBL" id="SCZ10503.1"/>
    </source>
</evidence>
<dbReference type="STRING" id="549386.SAMN02927923_04163"/>
<dbReference type="AlphaFoldDB" id="A0A1G5LC28"/>
<dbReference type="GO" id="GO:0006508">
    <property type="term" value="P:proteolysis"/>
    <property type="evidence" value="ECO:0007669"/>
    <property type="project" value="UniProtKB-KW"/>
</dbReference>
<dbReference type="GO" id="GO:0030145">
    <property type="term" value="F:manganese ion binding"/>
    <property type="evidence" value="ECO:0007669"/>
    <property type="project" value="InterPro"/>
</dbReference>
<dbReference type="PANTHER" id="PTHR11963">
    <property type="entry name" value="LEUCINE AMINOPEPTIDASE-RELATED"/>
    <property type="match status" value="1"/>
</dbReference>
<evidence type="ECO:0000259" key="6">
    <source>
        <dbReference type="PROSITE" id="PS00631"/>
    </source>
</evidence>
<dbReference type="InterPro" id="IPR011356">
    <property type="entry name" value="Leucine_aapep/pepB"/>
</dbReference>
<dbReference type="EMBL" id="FMVJ01000016">
    <property type="protein sequence ID" value="SCZ10503.1"/>
    <property type="molecule type" value="Genomic_DNA"/>
</dbReference>
<keyword evidence="3" id="KW-0645">Protease</keyword>
<comment type="similarity">
    <text evidence="1">Belongs to the peptidase M17 family.</text>
</comment>
<keyword evidence="2 7" id="KW-0031">Aminopeptidase</keyword>
<dbReference type="InterPro" id="IPR048816">
    <property type="entry name" value="Peptidase_M17_N_1"/>
</dbReference>
<reference evidence="7 8" key="1">
    <citation type="submission" date="2016-10" db="EMBL/GenBank/DDBJ databases">
        <authorList>
            <person name="de Groot N.N."/>
        </authorList>
    </citation>
    <scope>NUCLEOTIDE SEQUENCE [LARGE SCALE GENOMIC DNA]</scope>
    <source>
        <strain evidence="7 8">CGMCC 1.7666</strain>
    </source>
</reference>
<dbReference type="InterPro" id="IPR000819">
    <property type="entry name" value="Peptidase_M17_C"/>
</dbReference>
<proteinExistence type="inferred from homology"/>
<dbReference type="OrthoDB" id="9809354at2"/>
<dbReference type="Gene3D" id="3.40.630.10">
    <property type="entry name" value="Zn peptidases"/>
    <property type="match status" value="1"/>
</dbReference>
<dbReference type="InterPro" id="IPR043472">
    <property type="entry name" value="Macro_dom-like"/>
</dbReference>
<dbReference type="Gene3D" id="3.40.220.10">
    <property type="entry name" value="Leucine Aminopeptidase, subunit E, domain 1"/>
    <property type="match status" value="1"/>
</dbReference>
<dbReference type="PRINTS" id="PR00481">
    <property type="entry name" value="LAMNOPPTDASE"/>
</dbReference>
<dbReference type="PANTHER" id="PTHR11963:SF20">
    <property type="entry name" value="PEPTIDASE B"/>
    <property type="match status" value="1"/>
</dbReference>
<protein>
    <submittedName>
        <fullName evidence="7">Leucyl aminopeptidase</fullName>
    </submittedName>
</protein>
<keyword evidence="5" id="KW-0464">Manganese</keyword>
<accession>A0A1G5LC28</accession>
<sequence length="460" mass="49530">MPHALLAASTEPSLPIWLVTERTWSDISSQLPKAAQGFAKAQSFEGKAGSHCLLPDADGNLFGVAFGLAGEDAKQRDPFAIGKLATILPDGVYRFENDAPDATLATLAWILGSYGFTRYRKRSKKSVRLVTPKGVDAEDVTRIANAVFRSRDLVNTPTNDLGPDGIEAAAREIAEAHGARFTSIVGDDLLKQNFPMIHAVGRASAVAPRLTDFSWGDESAPRITLVGKGVAFDTGGLDIKPPSSMLMMRKDMGGAAATLALADMIMGAKLPVRLRVLIPAVENSISSNAFRPGDILNSRKGITVEIGNTDAEGRLILADALTLADEEKPDLIVDFATLTGAARTALGPELPPFYTDDDELALDIARTGMEVNDPVWRMPLWAPYQSQLDSKYADMNNVGGPMAGSITAALFLRRFVSEAKAHVHFDIFAWNPSTRPGRPEGGEVQAARLIYALLKKRYTL</sequence>
<dbReference type="SUPFAM" id="SSF53187">
    <property type="entry name" value="Zn-dependent exopeptidases"/>
    <property type="match status" value="1"/>
</dbReference>
<evidence type="ECO:0000256" key="2">
    <source>
        <dbReference type="ARBA" id="ARBA00022438"/>
    </source>
</evidence>
<dbReference type="Pfam" id="PF21337">
    <property type="entry name" value="Peptidase_M17_N_1"/>
    <property type="match status" value="1"/>
</dbReference>
<organism evidence="7 8">
    <name type="scientific">Microvirga guangxiensis</name>
    <dbReference type="NCBI Taxonomy" id="549386"/>
    <lineage>
        <taxon>Bacteria</taxon>
        <taxon>Pseudomonadati</taxon>
        <taxon>Pseudomonadota</taxon>
        <taxon>Alphaproteobacteria</taxon>
        <taxon>Hyphomicrobiales</taxon>
        <taxon>Methylobacteriaceae</taxon>
        <taxon>Microvirga</taxon>
    </lineage>
</organism>
<feature type="domain" description="Cytosol aminopeptidase" evidence="6">
    <location>
        <begin position="308"/>
        <end position="315"/>
    </location>
</feature>
<dbReference type="PROSITE" id="PS00631">
    <property type="entry name" value="CYTOSOL_AP"/>
    <property type="match status" value="1"/>
</dbReference>
<evidence type="ECO:0000313" key="8">
    <source>
        <dbReference type="Proteomes" id="UP000199569"/>
    </source>
</evidence>
<evidence type="ECO:0000256" key="5">
    <source>
        <dbReference type="ARBA" id="ARBA00023211"/>
    </source>
</evidence>
<dbReference type="GO" id="GO:0005737">
    <property type="term" value="C:cytoplasm"/>
    <property type="evidence" value="ECO:0007669"/>
    <property type="project" value="InterPro"/>
</dbReference>
<evidence type="ECO:0000256" key="4">
    <source>
        <dbReference type="ARBA" id="ARBA00022801"/>
    </source>
</evidence>
<evidence type="ECO:0000256" key="3">
    <source>
        <dbReference type="ARBA" id="ARBA00022670"/>
    </source>
</evidence>
<keyword evidence="8" id="KW-1185">Reference proteome</keyword>
<dbReference type="RefSeq" id="WP_091138981.1">
    <property type="nucleotide sequence ID" value="NZ_FMVJ01000016.1"/>
</dbReference>
<gene>
    <name evidence="7" type="ORF">SAMN02927923_04163</name>
</gene>
<dbReference type="GO" id="GO:0070006">
    <property type="term" value="F:metalloaminopeptidase activity"/>
    <property type="evidence" value="ECO:0007669"/>
    <property type="project" value="InterPro"/>
</dbReference>
<evidence type="ECO:0000256" key="1">
    <source>
        <dbReference type="ARBA" id="ARBA00009528"/>
    </source>
</evidence>
<keyword evidence="4" id="KW-0378">Hydrolase</keyword>
<name>A0A1G5LC28_9HYPH</name>
<dbReference type="Pfam" id="PF00883">
    <property type="entry name" value="Peptidase_M17"/>
    <property type="match status" value="1"/>
</dbReference>
<dbReference type="CDD" id="cd00433">
    <property type="entry name" value="Peptidase_M17"/>
    <property type="match status" value="1"/>
</dbReference>